<dbReference type="Pfam" id="PF01593">
    <property type="entry name" value="Amino_oxidase"/>
    <property type="match status" value="1"/>
</dbReference>
<dbReference type="GO" id="GO:0016491">
    <property type="term" value="F:oxidoreductase activity"/>
    <property type="evidence" value="ECO:0007669"/>
    <property type="project" value="InterPro"/>
</dbReference>
<sequence length="116" mass="13800">MPLCTVLFGVLKSGSITFIGELPEQKVDKIKRLGFGLLNKITFLFPYVFWDSNVDIFGHVADYFMDEHFDKRKWDFRIRQAQERSFLSIKSIDTYFHNKNIQTWRKCDYFCAISLN</sequence>
<evidence type="ECO:0000313" key="3">
    <source>
        <dbReference type="EnsemblPlants" id="Solyc11g030760.1.1.1"/>
    </source>
</evidence>
<dbReference type="EnsemblPlants" id="Solyc11g030760.1.1">
    <property type="protein sequence ID" value="Solyc11g030760.1.1.1"/>
    <property type="gene ID" value="Solyc11g030760.1"/>
</dbReference>
<evidence type="ECO:0000256" key="1">
    <source>
        <dbReference type="ARBA" id="ARBA00005995"/>
    </source>
</evidence>
<dbReference type="PaxDb" id="4081-Solyc11g030760.1.1"/>
<dbReference type="InParanoid" id="A0A3Q7IUQ3"/>
<dbReference type="Proteomes" id="UP000004994">
    <property type="component" value="Chromosome 11"/>
</dbReference>
<organism evidence="3">
    <name type="scientific">Solanum lycopersicum</name>
    <name type="common">Tomato</name>
    <name type="synonym">Lycopersicon esculentum</name>
    <dbReference type="NCBI Taxonomy" id="4081"/>
    <lineage>
        <taxon>Eukaryota</taxon>
        <taxon>Viridiplantae</taxon>
        <taxon>Streptophyta</taxon>
        <taxon>Embryophyta</taxon>
        <taxon>Tracheophyta</taxon>
        <taxon>Spermatophyta</taxon>
        <taxon>Magnoliopsida</taxon>
        <taxon>eudicotyledons</taxon>
        <taxon>Gunneridae</taxon>
        <taxon>Pentapetalae</taxon>
        <taxon>asterids</taxon>
        <taxon>lamiids</taxon>
        <taxon>Solanales</taxon>
        <taxon>Solanaceae</taxon>
        <taxon>Solanoideae</taxon>
        <taxon>Solaneae</taxon>
        <taxon>Solanum</taxon>
        <taxon>Solanum subgen. Lycopersicon</taxon>
    </lineage>
</organism>
<feature type="domain" description="Amine oxidase" evidence="2">
    <location>
        <begin position="4"/>
        <end position="57"/>
    </location>
</feature>
<dbReference type="Gene3D" id="3.90.660.10">
    <property type="match status" value="1"/>
</dbReference>
<comment type="similarity">
    <text evidence="1">Belongs to the flavin monoamine oxidase family.</text>
</comment>
<proteinExistence type="inferred from homology"/>
<dbReference type="STRING" id="4081.A0A3Q7IUQ3"/>
<dbReference type="InterPro" id="IPR002937">
    <property type="entry name" value="Amino_oxidase"/>
</dbReference>
<accession>A0A3Q7IUQ3</accession>
<dbReference type="AlphaFoldDB" id="A0A3Q7IUQ3"/>
<dbReference type="PANTHER" id="PTHR10742:SF260">
    <property type="entry name" value="PROTEIN FLOWERING LOCUS D"/>
    <property type="match status" value="1"/>
</dbReference>
<reference evidence="3" key="1">
    <citation type="journal article" date="2012" name="Nature">
        <title>The tomato genome sequence provides insights into fleshy fruit evolution.</title>
        <authorList>
            <consortium name="Tomato Genome Consortium"/>
        </authorList>
    </citation>
    <scope>NUCLEOTIDE SEQUENCE [LARGE SCALE GENOMIC DNA]</scope>
    <source>
        <strain evidence="3">cv. Heinz 1706</strain>
    </source>
</reference>
<evidence type="ECO:0000259" key="2">
    <source>
        <dbReference type="Pfam" id="PF01593"/>
    </source>
</evidence>
<dbReference type="PANTHER" id="PTHR10742">
    <property type="entry name" value="FLAVIN MONOAMINE OXIDASE"/>
    <property type="match status" value="1"/>
</dbReference>
<protein>
    <recommendedName>
        <fullName evidence="2">Amine oxidase domain-containing protein</fullName>
    </recommendedName>
</protein>
<dbReference type="Gramene" id="Solyc11g030760.1.1">
    <property type="protein sequence ID" value="Solyc11g030760.1.1.1"/>
    <property type="gene ID" value="Solyc11g030760.1"/>
</dbReference>
<name>A0A3Q7IUQ3_SOLLC</name>
<reference evidence="3" key="2">
    <citation type="submission" date="2019-01" db="UniProtKB">
        <authorList>
            <consortium name="EnsemblPlants"/>
        </authorList>
    </citation>
    <scope>IDENTIFICATION</scope>
    <source>
        <strain evidence="3">cv. Heinz 1706</strain>
    </source>
</reference>
<evidence type="ECO:0000313" key="4">
    <source>
        <dbReference type="Proteomes" id="UP000004994"/>
    </source>
</evidence>
<keyword evidence="4" id="KW-1185">Reference proteome</keyword>
<dbReference type="InterPro" id="IPR050281">
    <property type="entry name" value="Flavin_monoamine_oxidase"/>
</dbReference>